<protein>
    <recommendedName>
        <fullName evidence="4">Type II toxin-antitoxin system RelE/ParE family toxin</fullName>
    </recommendedName>
</protein>
<evidence type="ECO:0000313" key="3">
    <source>
        <dbReference type="Proteomes" id="UP000268844"/>
    </source>
</evidence>
<dbReference type="RefSeq" id="WP_126152021.1">
    <property type="nucleotide sequence ID" value="NZ_JBHTMH010000001.1"/>
</dbReference>
<keyword evidence="3" id="KW-1185">Reference proteome</keyword>
<dbReference type="Gene3D" id="3.30.2310.20">
    <property type="entry name" value="RelE-like"/>
    <property type="match status" value="1"/>
</dbReference>
<gene>
    <name evidence="2" type="ORF">DEVEQU_03678</name>
</gene>
<name>A0A3S4CV24_9HYPH</name>
<dbReference type="OrthoDB" id="9814952at2"/>
<organism evidence="2 3">
    <name type="scientific">Devosia equisanguinis</name>
    <dbReference type="NCBI Taxonomy" id="2490941"/>
    <lineage>
        <taxon>Bacteria</taxon>
        <taxon>Pseudomonadati</taxon>
        <taxon>Pseudomonadota</taxon>
        <taxon>Alphaproteobacteria</taxon>
        <taxon>Hyphomicrobiales</taxon>
        <taxon>Devosiaceae</taxon>
        <taxon>Devosia</taxon>
    </lineage>
</organism>
<evidence type="ECO:0000256" key="1">
    <source>
        <dbReference type="ARBA" id="ARBA00022649"/>
    </source>
</evidence>
<proteinExistence type="predicted"/>
<evidence type="ECO:0008006" key="4">
    <source>
        <dbReference type="Google" id="ProtNLM"/>
    </source>
</evidence>
<dbReference type="Proteomes" id="UP000268844">
    <property type="component" value="Unassembled WGS sequence"/>
</dbReference>
<dbReference type="InterPro" id="IPR007712">
    <property type="entry name" value="RelE/ParE_toxin"/>
</dbReference>
<dbReference type="AlphaFoldDB" id="A0A3S4CV24"/>
<dbReference type="Pfam" id="PF05016">
    <property type="entry name" value="ParE_toxin"/>
    <property type="match status" value="1"/>
</dbReference>
<dbReference type="EMBL" id="UZWD01000049">
    <property type="protein sequence ID" value="VDS06514.1"/>
    <property type="molecule type" value="Genomic_DNA"/>
</dbReference>
<evidence type="ECO:0000313" key="2">
    <source>
        <dbReference type="EMBL" id="VDS06514.1"/>
    </source>
</evidence>
<sequence length="102" mass="11674">MLTLPVRFREGALSDLENIWQYFICEGASRATVKAFVGRLRDKCELIGRLPYGYPAAGAEYPNLRTAPFEHSAMIFYAVTDVCVEIVNIYYRGRDYRAVLED</sequence>
<accession>A0A3S4CV24</accession>
<dbReference type="InterPro" id="IPR035093">
    <property type="entry name" value="RelE/ParE_toxin_dom_sf"/>
</dbReference>
<keyword evidence="1" id="KW-1277">Toxin-antitoxin system</keyword>
<reference evidence="2 3" key="1">
    <citation type="submission" date="2018-12" db="EMBL/GenBank/DDBJ databases">
        <authorList>
            <person name="Criscuolo A."/>
        </authorList>
    </citation>
    <scope>NUCLEOTIDE SEQUENCE [LARGE SCALE GENOMIC DNA]</scope>
    <source>
        <strain evidence="2">ACIP1116281</strain>
    </source>
</reference>